<sequence length="843" mass="96033">MKCITTLALRYLWQQRKRTALTILGIIISVSMLTSIGILLLSFWESEIERQKETLGAFQAATFVDQKGYEKIISNPQIDKIAYSMFVENGVFDDETVIDLYGYKGDYFYLNSLSLSEGREPQKNDEIALYATVARKLGLTIGDTLEMPVGFVEEDEVEEGVWEQSFEHRDDKQFKVVGLLEDMSLFRGTSKDIAFTSHDYAVQRSNENSFKDVYFTVKDGLIVKDVVEDIQTGLDDQSFRYNDRLLTLQRQPVQEHNIETMASLVAVVVFLVLVVCGATIAVIYNSFNISVLERIRQFGIIGSVGTTPRQIRRIVFVEAGVQTLIAIPLGIVSGIMAMHVVFYLLSISAYSSFSEITIFYSTKVLVACAAIGAFTVFLSALIPAILAGKKKPLEAIFYRPKVKRKKFKRRKGFIVKRFLAAEKALAYKNLQRNKKRSILTAFALSISVILFIVFYVFSYYALNIQDDFGGFEYDFEIQRRHGNPYTEEDYEEIKSLPKIKEVKPVRRQQAIGIVDMDKITDEYKNVPWFSNEDSNIIGGEIFGYTQDQLDSAEEYLLGGKIDKEMLAQDNGVLLIQNKLVYHDNEKIEYQVTDYAVGDKIDLVLDSDEIQLYREEQIELEALEITTLTVMGILEKDPFFNANGLNFITAEDFYVGQVREGYDMFYVNGVEDLDNETHMELSQQLANISYRSEDGRFFDAYNAVRRERQLIIEASVFIYGFIVLISFIGALNIINTISTNLLTRTKEFAMLRAVGMGPKSLVNMIRYEAILSGLIGVIYGCIIGNLLGYWLYKLMSDVRHVPWDFPWTANIIVIVAAIMMSLLASRATVQRVKKMNIIETLREE</sequence>
<evidence type="ECO:0000256" key="5">
    <source>
        <dbReference type="ARBA" id="ARBA00023136"/>
    </source>
</evidence>
<keyword evidence="5 7" id="KW-0472">Membrane</keyword>
<evidence type="ECO:0000256" key="3">
    <source>
        <dbReference type="ARBA" id="ARBA00022692"/>
    </source>
</evidence>
<dbReference type="RefSeq" id="WP_350343348.1">
    <property type="nucleotide sequence ID" value="NZ_CP158367.1"/>
</dbReference>
<comment type="similarity">
    <text evidence="6">Belongs to the ABC-4 integral membrane protein family.</text>
</comment>
<protein>
    <submittedName>
        <fullName evidence="10">FtsX-like permease family protein</fullName>
    </submittedName>
</protein>
<name>A0AAU7VL32_9FIRM</name>
<keyword evidence="4 7" id="KW-1133">Transmembrane helix</keyword>
<feature type="transmembrane region" description="Helical" evidence="7">
    <location>
        <begin position="768"/>
        <end position="791"/>
    </location>
</feature>
<evidence type="ECO:0000256" key="4">
    <source>
        <dbReference type="ARBA" id="ARBA00022989"/>
    </source>
</evidence>
<dbReference type="Pfam" id="PF02687">
    <property type="entry name" value="FtsX"/>
    <property type="match status" value="2"/>
</dbReference>
<dbReference type="InterPro" id="IPR025857">
    <property type="entry name" value="MacB_PCD"/>
</dbReference>
<dbReference type="AlphaFoldDB" id="A0AAU7VL32"/>
<reference evidence="10" key="2">
    <citation type="submission" date="2024-06" db="EMBL/GenBank/DDBJ databases">
        <authorList>
            <person name="Petrova K.O."/>
            <person name="Toshchakov S.V."/>
            <person name="Boltjanskaja Y.V."/>
            <person name="Kevbrin V."/>
        </authorList>
    </citation>
    <scope>NUCLEOTIDE SEQUENCE</scope>
    <source>
        <strain evidence="10">Z-910T</strain>
    </source>
</reference>
<dbReference type="GO" id="GO:0005886">
    <property type="term" value="C:plasma membrane"/>
    <property type="evidence" value="ECO:0007669"/>
    <property type="project" value="UniProtKB-SubCell"/>
</dbReference>
<evidence type="ECO:0000256" key="1">
    <source>
        <dbReference type="ARBA" id="ARBA00004651"/>
    </source>
</evidence>
<feature type="transmembrane region" description="Helical" evidence="7">
    <location>
        <begin position="21"/>
        <end position="44"/>
    </location>
</feature>
<evidence type="ECO:0000256" key="7">
    <source>
        <dbReference type="SAM" id="Phobius"/>
    </source>
</evidence>
<feature type="transmembrane region" description="Helical" evidence="7">
    <location>
        <begin position="715"/>
        <end position="741"/>
    </location>
</feature>
<organism evidence="10">
    <name type="scientific">Proteinivorax tanatarense</name>
    <dbReference type="NCBI Taxonomy" id="1260629"/>
    <lineage>
        <taxon>Bacteria</taxon>
        <taxon>Bacillati</taxon>
        <taxon>Bacillota</taxon>
        <taxon>Clostridia</taxon>
        <taxon>Eubacteriales</taxon>
        <taxon>Proteinivoracaceae</taxon>
        <taxon>Proteinivorax</taxon>
    </lineage>
</organism>
<evidence type="ECO:0000259" key="8">
    <source>
        <dbReference type="Pfam" id="PF02687"/>
    </source>
</evidence>
<dbReference type="EMBL" id="CP158367">
    <property type="protein sequence ID" value="XBX74596.1"/>
    <property type="molecule type" value="Genomic_DNA"/>
</dbReference>
<reference evidence="10" key="1">
    <citation type="journal article" date="2013" name="Extremophiles">
        <title>Proteinivorax tanatarense gen. nov., sp. nov., an anaerobic, haloalkaliphilic, proteolytic bacterium isolated from a decaying algal bloom, and proposal of Proteinivoraceae fam. nov.</title>
        <authorList>
            <person name="Kevbrin V."/>
            <person name="Boltyanskaya Y."/>
            <person name="Zhilina T."/>
            <person name="Kolganova T."/>
            <person name="Lavrentjeva E."/>
            <person name="Kuznetsov B."/>
        </authorList>
    </citation>
    <scope>NUCLEOTIDE SEQUENCE</scope>
    <source>
        <strain evidence="10">Z-910T</strain>
    </source>
</reference>
<dbReference type="PANTHER" id="PTHR30572:SF4">
    <property type="entry name" value="ABC TRANSPORTER PERMEASE YTRF"/>
    <property type="match status" value="1"/>
</dbReference>
<gene>
    <name evidence="10" type="ORF">PRVXT_002645</name>
</gene>
<dbReference type="InterPro" id="IPR003838">
    <property type="entry name" value="ABC3_permease_C"/>
</dbReference>
<evidence type="ECO:0000256" key="2">
    <source>
        <dbReference type="ARBA" id="ARBA00022475"/>
    </source>
</evidence>
<feature type="transmembrane region" description="Helical" evidence="7">
    <location>
        <begin position="261"/>
        <end position="287"/>
    </location>
</feature>
<feature type="transmembrane region" description="Helical" evidence="7">
    <location>
        <begin position="438"/>
        <end position="462"/>
    </location>
</feature>
<dbReference type="PANTHER" id="PTHR30572">
    <property type="entry name" value="MEMBRANE COMPONENT OF TRANSPORTER-RELATED"/>
    <property type="match status" value="1"/>
</dbReference>
<accession>A0AAU7VL32</accession>
<feature type="domain" description="MacB-like periplasmic core" evidence="9">
    <location>
        <begin position="19"/>
        <end position="231"/>
    </location>
</feature>
<keyword evidence="2" id="KW-1003">Cell membrane</keyword>
<feature type="domain" description="ABC3 transporter permease C-terminal" evidence="8">
    <location>
        <begin position="720"/>
        <end position="836"/>
    </location>
</feature>
<dbReference type="GO" id="GO:0022857">
    <property type="term" value="F:transmembrane transporter activity"/>
    <property type="evidence" value="ECO:0007669"/>
    <property type="project" value="TreeGrafter"/>
</dbReference>
<evidence type="ECO:0000313" key="10">
    <source>
        <dbReference type="EMBL" id="XBX74596.1"/>
    </source>
</evidence>
<evidence type="ECO:0000259" key="9">
    <source>
        <dbReference type="Pfam" id="PF12704"/>
    </source>
</evidence>
<dbReference type="InterPro" id="IPR050250">
    <property type="entry name" value="Macrolide_Exporter_MacB"/>
</dbReference>
<proteinExistence type="inferred from homology"/>
<keyword evidence="3 7" id="KW-0812">Transmembrane</keyword>
<comment type="subcellular location">
    <subcellularLocation>
        <location evidence="1">Cell membrane</location>
        <topology evidence="1">Multi-pass membrane protein</topology>
    </subcellularLocation>
</comment>
<feature type="transmembrane region" description="Helical" evidence="7">
    <location>
        <begin position="364"/>
        <end position="386"/>
    </location>
</feature>
<evidence type="ECO:0000256" key="6">
    <source>
        <dbReference type="ARBA" id="ARBA00038076"/>
    </source>
</evidence>
<feature type="transmembrane region" description="Helical" evidence="7">
    <location>
        <begin position="319"/>
        <end position="344"/>
    </location>
</feature>
<feature type="transmembrane region" description="Helical" evidence="7">
    <location>
        <begin position="806"/>
        <end position="824"/>
    </location>
</feature>
<dbReference type="Pfam" id="PF12704">
    <property type="entry name" value="MacB_PCD"/>
    <property type="match status" value="1"/>
</dbReference>
<feature type="domain" description="ABC3 transporter permease C-terminal" evidence="8">
    <location>
        <begin position="270"/>
        <end position="392"/>
    </location>
</feature>